<proteinExistence type="predicted"/>
<evidence type="ECO:0000259" key="2">
    <source>
        <dbReference type="PROSITE" id="PS50104"/>
    </source>
</evidence>
<evidence type="ECO:0000313" key="4">
    <source>
        <dbReference type="Proteomes" id="UP000018291"/>
    </source>
</evidence>
<dbReference type="SUPFAM" id="SSF52200">
    <property type="entry name" value="Toll/Interleukin receptor TIR domain"/>
    <property type="match status" value="1"/>
</dbReference>
<evidence type="ECO:0000256" key="1">
    <source>
        <dbReference type="SAM" id="Phobius"/>
    </source>
</evidence>
<sequence>MVVSPESQEERAGHVEEAQWDLFISYSTDASGPRAAQIQRSIEQVVKNAGGTIRCFRDETSLALGAELSERLADALTRSANLVVLLSPEAQASRWVDLEIRAWIDSNHDESHLHLLKQSPDTVIEWDSGLADFTADSNVPDALRGVFRSEPIWADVSTAEMRRREMPRLVASVLERPVEEILQREVHEERRRRRRVVSTTAGLSVLLVVALLATVVAYVRQGQVASGQRISLAQSAAAHAADNANLDPVNAIEEMVGALEVDGSDVDAQAHAIVDQFAGFRSILDTGEGYLGDSISISPDGEFVSMQLRNGTGFQVWDVDSGRPVASISLPKRAQWLAPRFILRTSEKGRPQVVGCLDDSVFVLGEAGVVDRYDKGRIRTDSDRVEEGGGVCEIHRYNAYVLIVDLNSVVVLRDNVDELYDIDAYDGTVGWVADDEGFVVLVNAWSGDLLGEYKWANPLLVTGRSDDSEDSEVTLDQPYIDSLGLDLAIDKFSMGWSIHDRSVSGDVLMSCGDCETKAGVSRQFIFVAPPDGPLVLHDELNGVVAASFATSGAGFWVLNRDTSVTSPDGSIVATGLKEFRSSQFDQMPTMNSSKVSFLDIKAIGSRVVVQTLDQSVVLAPAALVASPQSKQLDEAVGLAAPKGFVVERTFASGTFRAEVYDSFRPPLDSDNRLILLGDASQIVAVTADDAELDTVVSGLAATPLTFGSVDLAPGDTTGVVQLEGAVVGFNGGLKTGPVDLVLEDGPALALGQNVDGVSASDAPGEVAIALGSSVLITRRSTIASEPPALVREPFYPSTTPDLADCIASSYVVGDTRSNPPLDEAVFAVSHYDGGKEIGQVNDPTSEWRQCSTGSVVRPNRFVLATSDAGDLSAFAVADNPWARSFREVDVFDRKRKVWRRFDLPFDADSDSVAISAEPERLMARDLATNRMKLLRLEGSRPVVISTWPTPTPDVSPWALSYDGRVLATGQGNKGGKMLVFDAEDGSLLMSPRHTNAVELLRYAAIWGF</sequence>
<dbReference type="Gene3D" id="3.40.50.10140">
    <property type="entry name" value="Toll/interleukin-1 receptor homology (TIR) domain"/>
    <property type="match status" value="1"/>
</dbReference>
<dbReference type="OrthoDB" id="134501at2"/>
<dbReference type="SUPFAM" id="SSF50969">
    <property type="entry name" value="YVTN repeat-like/Quinoprotein amine dehydrogenase"/>
    <property type="match status" value="1"/>
</dbReference>
<dbReference type="EMBL" id="CANL01000052">
    <property type="protein sequence ID" value="CCM65093.1"/>
    <property type="molecule type" value="Genomic_DNA"/>
</dbReference>
<dbReference type="HOGENOM" id="CLU_298226_0_0_11"/>
<dbReference type="GO" id="GO:0007165">
    <property type="term" value="P:signal transduction"/>
    <property type="evidence" value="ECO:0007669"/>
    <property type="project" value="InterPro"/>
</dbReference>
<protein>
    <recommendedName>
        <fullName evidence="2">TIR domain-containing protein</fullName>
    </recommendedName>
</protein>
<feature type="domain" description="TIR" evidence="2">
    <location>
        <begin position="18"/>
        <end position="160"/>
    </location>
</feature>
<dbReference type="PROSITE" id="PS50104">
    <property type="entry name" value="TIR"/>
    <property type="match status" value="1"/>
</dbReference>
<dbReference type="InterPro" id="IPR035897">
    <property type="entry name" value="Toll_tir_struct_dom_sf"/>
</dbReference>
<keyword evidence="4" id="KW-1185">Reference proteome</keyword>
<dbReference type="Pfam" id="PF13676">
    <property type="entry name" value="TIR_2"/>
    <property type="match status" value="1"/>
</dbReference>
<organism evidence="3 4">
    <name type="scientific">Candidatus Neomicrothrix parvicella RN1</name>
    <dbReference type="NCBI Taxonomy" id="1229780"/>
    <lineage>
        <taxon>Bacteria</taxon>
        <taxon>Bacillati</taxon>
        <taxon>Actinomycetota</taxon>
        <taxon>Acidimicrobiia</taxon>
        <taxon>Acidimicrobiales</taxon>
        <taxon>Microthrixaceae</taxon>
        <taxon>Candidatus Neomicrothrix</taxon>
    </lineage>
</organism>
<keyword evidence="1" id="KW-0472">Membrane</keyword>
<keyword evidence="1" id="KW-0812">Transmembrane</keyword>
<dbReference type="eggNOG" id="COG2319">
    <property type="taxonomic scope" value="Bacteria"/>
</dbReference>
<feature type="transmembrane region" description="Helical" evidence="1">
    <location>
        <begin position="196"/>
        <end position="219"/>
    </location>
</feature>
<dbReference type="InterPro" id="IPR011044">
    <property type="entry name" value="Quino_amine_DH_bsu"/>
</dbReference>
<gene>
    <name evidence="3" type="ORF">BN381_560003</name>
</gene>
<dbReference type="InterPro" id="IPR000157">
    <property type="entry name" value="TIR_dom"/>
</dbReference>
<dbReference type="AlphaFoldDB" id="R4Z2Y7"/>
<evidence type="ECO:0000313" key="3">
    <source>
        <dbReference type="EMBL" id="CCM65093.1"/>
    </source>
</evidence>
<dbReference type="Proteomes" id="UP000018291">
    <property type="component" value="Unassembled WGS sequence"/>
</dbReference>
<dbReference type="STRING" id="1229780.BN381_560003"/>
<keyword evidence="1" id="KW-1133">Transmembrane helix</keyword>
<comment type="caution">
    <text evidence="3">The sequence shown here is derived from an EMBL/GenBank/DDBJ whole genome shotgun (WGS) entry which is preliminary data.</text>
</comment>
<name>R4Z2Y7_9ACTN</name>
<accession>R4Z2Y7</accession>
<reference evidence="3 4" key="1">
    <citation type="journal article" date="2013" name="ISME J.">
        <title>Metabolic model for the filamentous 'Candidatus Microthrix parvicella' based on genomic and metagenomic analyses.</title>
        <authorList>
            <person name="Jon McIlroy S."/>
            <person name="Kristiansen R."/>
            <person name="Albertsen M."/>
            <person name="Michael Karst S."/>
            <person name="Rossetti S."/>
            <person name="Lund Nielsen J."/>
            <person name="Tandoi V."/>
            <person name="James Seviour R."/>
            <person name="Nielsen P.H."/>
        </authorList>
    </citation>
    <scope>NUCLEOTIDE SEQUENCE [LARGE SCALE GENOMIC DNA]</scope>
    <source>
        <strain evidence="3 4">RN1</strain>
    </source>
</reference>